<keyword evidence="6" id="KW-1185">Reference proteome</keyword>
<reference evidence="5 6" key="1">
    <citation type="journal article" date="2018" name="Environ. Microbiol.">
        <title>Novel energy conservation strategies and behaviour of Pelotomaculum schinkii driving syntrophic propionate catabolism.</title>
        <authorList>
            <person name="Hidalgo-Ahumada C.A.P."/>
            <person name="Nobu M.K."/>
            <person name="Narihiro T."/>
            <person name="Tamaki H."/>
            <person name="Liu W.T."/>
            <person name="Kamagata Y."/>
            <person name="Stams A.J.M."/>
            <person name="Imachi H."/>
            <person name="Sousa D.Z."/>
        </authorList>
    </citation>
    <scope>NUCLEOTIDE SEQUENCE [LARGE SCALE GENOMIC DNA]</scope>
    <source>
        <strain evidence="5 6">MGP</strain>
    </source>
</reference>
<keyword evidence="2 5" id="KW-0645">Protease</keyword>
<name>A0A4Y7RT53_9FIRM</name>
<dbReference type="GO" id="GO:0016485">
    <property type="term" value="P:protein processing"/>
    <property type="evidence" value="ECO:0007669"/>
    <property type="project" value="TreeGrafter"/>
</dbReference>
<dbReference type="GO" id="GO:0008047">
    <property type="term" value="F:enzyme activator activity"/>
    <property type="evidence" value="ECO:0007669"/>
    <property type="project" value="InterPro"/>
</dbReference>
<evidence type="ECO:0000256" key="1">
    <source>
        <dbReference type="ARBA" id="ARBA00006814"/>
    </source>
</evidence>
<sequence>MPDFEKRIVVIGVGNLLLADEGIGVHAVNELKKESFPSSVEIIDGGTAGIDLLYLLEDADSAIIIDCVDAGTEPGSILRMPVDELMLQKPGQAVSLHDINLAEVLSMAKSLGVLPQTVIFGVQPVEIEFGTELTAAVKNTLPRLVQLVKEEISSLII</sequence>
<keyword evidence="3" id="KW-0064">Aspartyl protease</keyword>
<evidence type="ECO:0000256" key="3">
    <source>
        <dbReference type="ARBA" id="ARBA00022750"/>
    </source>
</evidence>
<dbReference type="EC" id="3.4.23.-" evidence="5"/>
<dbReference type="SUPFAM" id="SSF53163">
    <property type="entry name" value="HybD-like"/>
    <property type="match status" value="1"/>
</dbReference>
<dbReference type="AlphaFoldDB" id="A0A4Y7RT53"/>
<dbReference type="NCBIfam" id="TIGR00072">
    <property type="entry name" value="hydrog_prot"/>
    <property type="match status" value="1"/>
</dbReference>
<comment type="caution">
    <text evidence="5">The sequence shown here is derived from an EMBL/GenBank/DDBJ whole genome shotgun (WGS) entry which is preliminary data.</text>
</comment>
<gene>
    <name evidence="5" type="primary">hyaD_2</name>
    <name evidence="5" type="ORF">Pmgp_01207</name>
</gene>
<dbReference type="InterPro" id="IPR023430">
    <property type="entry name" value="Pept_HybD-like_dom_sf"/>
</dbReference>
<evidence type="ECO:0000256" key="4">
    <source>
        <dbReference type="ARBA" id="ARBA00022801"/>
    </source>
</evidence>
<dbReference type="Proteomes" id="UP000297597">
    <property type="component" value="Unassembled WGS sequence"/>
</dbReference>
<evidence type="ECO:0000313" key="6">
    <source>
        <dbReference type="Proteomes" id="UP000297597"/>
    </source>
</evidence>
<evidence type="ECO:0000313" key="5">
    <source>
        <dbReference type="EMBL" id="TEB12051.1"/>
    </source>
</evidence>
<dbReference type="InterPro" id="IPR000671">
    <property type="entry name" value="Peptidase_A31"/>
</dbReference>
<dbReference type="EMBL" id="QFFZ01000009">
    <property type="protein sequence ID" value="TEB12051.1"/>
    <property type="molecule type" value="Genomic_DNA"/>
</dbReference>
<dbReference type="PRINTS" id="PR00446">
    <property type="entry name" value="HYDRGNUPTAKE"/>
</dbReference>
<dbReference type="PANTHER" id="PTHR30302">
    <property type="entry name" value="HYDROGENASE 1 MATURATION PROTEASE"/>
    <property type="match status" value="1"/>
</dbReference>
<dbReference type="Pfam" id="PF01750">
    <property type="entry name" value="HycI"/>
    <property type="match status" value="1"/>
</dbReference>
<accession>A0A4Y7RT53</accession>
<dbReference type="Gene3D" id="3.40.50.1450">
    <property type="entry name" value="HybD-like"/>
    <property type="match status" value="1"/>
</dbReference>
<organism evidence="5 6">
    <name type="scientific">Pelotomaculum propionicicum</name>
    <dbReference type="NCBI Taxonomy" id="258475"/>
    <lineage>
        <taxon>Bacteria</taxon>
        <taxon>Bacillati</taxon>
        <taxon>Bacillota</taxon>
        <taxon>Clostridia</taxon>
        <taxon>Eubacteriales</taxon>
        <taxon>Desulfotomaculaceae</taxon>
        <taxon>Pelotomaculum</taxon>
    </lineage>
</organism>
<keyword evidence="4 5" id="KW-0378">Hydrolase</keyword>
<dbReference type="OrthoDB" id="9794619at2"/>
<evidence type="ECO:0000256" key="2">
    <source>
        <dbReference type="ARBA" id="ARBA00022670"/>
    </source>
</evidence>
<proteinExistence type="inferred from homology"/>
<protein>
    <submittedName>
        <fullName evidence="5">Hydrogenase 1 maturation protease</fullName>
        <ecNumber evidence="5">3.4.23.-</ecNumber>
    </submittedName>
</protein>
<dbReference type="PANTHER" id="PTHR30302:SF1">
    <property type="entry name" value="HYDROGENASE 2 MATURATION PROTEASE"/>
    <property type="match status" value="1"/>
</dbReference>
<dbReference type="RefSeq" id="WP_134213080.1">
    <property type="nucleotide sequence ID" value="NZ_QFFZ01000009.1"/>
</dbReference>
<dbReference type="GO" id="GO:0004190">
    <property type="term" value="F:aspartic-type endopeptidase activity"/>
    <property type="evidence" value="ECO:0007669"/>
    <property type="project" value="UniProtKB-KW"/>
</dbReference>
<dbReference type="CDD" id="cd06062">
    <property type="entry name" value="H2MP_MemB-H2up"/>
    <property type="match status" value="1"/>
</dbReference>
<comment type="similarity">
    <text evidence="1">Belongs to the peptidase A31 family.</text>
</comment>